<comment type="pathway">
    <text evidence="1">Glycan metabolism; L-arabinan degradation.</text>
</comment>
<reference evidence="10 11" key="1">
    <citation type="submission" date="2018-01" db="EMBL/GenBank/DDBJ databases">
        <title>Whole genome sequence of Melissococcus plutonius DAT561.</title>
        <authorList>
            <person name="Okumura K."/>
            <person name="Takamatsu D."/>
            <person name="Okura M."/>
        </authorList>
    </citation>
    <scope>NUCLEOTIDE SEQUENCE [LARGE SCALE GENOMIC DNA]</scope>
    <source>
        <strain evidence="10 11">DAT561</strain>
    </source>
</reference>
<gene>
    <name evidence="10" type="ORF">DAT561_0756</name>
</gene>
<organism evidence="10 11">
    <name type="scientific">Melissococcus plutonius</name>
    <dbReference type="NCBI Taxonomy" id="33970"/>
    <lineage>
        <taxon>Bacteria</taxon>
        <taxon>Bacillati</taxon>
        <taxon>Bacillota</taxon>
        <taxon>Bacilli</taxon>
        <taxon>Lactobacillales</taxon>
        <taxon>Enterococcaceae</taxon>
        <taxon>Melissococcus</taxon>
    </lineage>
</organism>
<dbReference type="EMBL" id="AP018492">
    <property type="protein sequence ID" value="BBC60873.1"/>
    <property type="molecule type" value="Genomic_DNA"/>
</dbReference>
<feature type="domain" description="Extracellular endo-alpha-(1-&gt;5)-L-arabinanase C-terminal" evidence="9">
    <location>
        <begin position="436"/>
        <end position="541"/>
    </location>
</feature>
<proteinExistence type="inferred from homology"/>
<dbReference type="InterPro" id="IPR023296">
    <property type="entry name" value="Glyco_hydro_beta-prop_sf"/>
</dbReference>
<dbReference type="InterPro" id="IPR006710">
    <property type="entry name" value="Glyco_hydro_43"/>
</dbReference>
<dbReference type="PANTHER" id="PTHR43301:SF3">
    <property type="entry name" value="ARABINAN ENDO-1,5-ALPHA-L-ARABINOSIDASE A-RELATED"/>
    <property type="match status" value="1"/>
</dbReference>
<dbReference type="CDD" id="cd18832">
    <property type="entry name" value="GH43_GsAbnA-like"/>
    <property type="match status" value="1"/>
</dbReference>
<dbReference type="GO" id="GO:0005975">
    <property type="term" value="P:carbohydrate metabolic process"/>
    <property type="evidence" value="ECO:0007669"/>
    <property type="project" value="InterPro"/>
</dbReference>
<evidence type="ECO:0000313" key="11">
    <source>
        <dbReference type="Proteomes" id="UP000269226"/>
    </source>
</evidence>
<evidence type="ECO:0000256" key="6">
    <source>
        <dbReference type="PIRSR" id="PIRSR606710-2"/>
    </source>
</evidence>
<feature type="signal peptide" evidence="8">
    <location>
        <begin position="1"/>
        <end position="28"/>
    </location>
</feature>
<dbReference type="GO" id="GO:0046558">
    <property type="term" value="F:arabinan endo-1,5-alpha-L-arabinosidase activity"/>
    <property type="evidence" value="ECO:0007669"/>
    <property type="project" value="UniProtKB-EC"/>
</dbReference>
<dbReference type="Proteomes" id="UP000269226">
    <property type="component" value="Chromosome"/>
</dbReference>
<evidence type="ECO:0000256" key="3">
    <source>
        <dbReference type="ARBA" id="ARBA00022801"/>
    </source>
</evidence>
<keyword evidence="4 7" id="KW-0326">Glycosidase</keyword>
<evidence type="ECO:0000256" key="5">
    <source>
        <dbReference type="PIRSR" id="PIRSR606710-1"/>
    </source>
</evidence>
<accession>A0A2Z5Y262</accession>
<dbReference type="InterPro" id="IPR050727">
    <property type="entry name" value="GH43_arabinanases"/>
</dbReference>
<dbReference type="RefSeq" id="WP_015694847.1">
    <property type="nucleotide sequence ID" value="NZ_AP018492.1"/>
</dbReference>
<dbReference type="Pfam" id="PF16369">
    <property type="entry name" value="GH43_C"/>
    <property type="match status" value="1"/>
</dbReference>
<dbReference type="EC" id="3.2.1.99" evidence="10"/>
<feature type="site" description="Important for catalytic activity, responsible for pKa modulation of the active site Glu and correct orientation of both the proton donor and substrate" evidence="6">
    <location>
        <position position="242"/>
    </location>
</feature>
<evidence type="ECO:0000256" key="1">
    <source>
        <dbReference type="ARBA" id="ARBA00004834"/>
    </source>
</evidence>
<dbReference type="Gene3D" id="2.40.128.10">
    <property type="match status" value="1"/>
</dbReference>
<name>A0A2Z5Y262_9ENTE</name>
<evidence type="ECO:0000256" key="7">
    <source>
        <dbReference type="RuleBase" id="RU361187"/>
    </source>
</evidence>
<dbReference type="InterPro" id="IPR032291">
    <property type="entry name" value="Abn2_C"/>
</dbReference>
<evidence type="ECO:0000256" key="2">
    <source>
        <dbReference type="ARBA" id="ARBA00009865"/>
    </source>
</evidence>
<evidence type="ECO:0000313" key="10">
    <source>
        <dbReference type="EMBL" id="BBC60873.1"/>
    </source>
</evidence>
<dbReference type="PANTHER" id="PTHR43301">
    <property type="entry name" value="ARABINAN ENDO-1,5-ALPHA-L-ARABINOSIDASE"/>
    <property type="match status" value="1"/>
</dbReference>
<keyword evidence="3 7" id="KW-0378">Hydrolase</keyword>
<keyword evidence="8" id="KW-0732">Signal</keyword>
<dbReference type="Pfam" id="PF04616">
    <property type="entry name" value="Glyco_hydro_43"/>
    <property type="match status" value="1"/>
</dbReference>
<feature type="active site" description="Proton donor" evidence="5">
    <location>
        <position position="308"/>
    </location>
</feature>
<comment type="similarity">
    <text evidence="2 7">Belongs to the glycosyl hydrolase 43 family.</text>
</comment>
<evidence type="ECO:0000259" key="9">
    <source>
        <dbReference type="Pfam" id="PF16369"/>
    </source>
</evidence>
<dbReference type="GeneID" id="57043309"/>
<dbReference type="SUPFAM" id="SSF75005">
    <property type="entry name" value="Arabinanase/levansucrase/invertase"/>
    <property type="match status" value="1"/>
</dbReference>
<protein>
    <submittedName>
        <fullName evidence="10">Arabinan endo-1,5-alpha-L-arabinosidase</fullName>
        <ecNumber evidence="10">3.2.1.99</ecNumber>
    </submittedName>
</protein>
<dbReference type="Gene3D" id="2.115.10.20">
    <property type="entry name" value="Glycosyl hydrolase domain, family 43"/>
    <property type="match status" value="1"/>
</dbReference>
<feature type="active site" description="Proton acceptor" evidence="5">
    <location>
        <position position="53"/>
    </location>
</feature>
<evidence type="ECO:0000256" key="4">
    <source>
        <dbReference type="ARBA" id="ARBA00023295"/>
    </source>
</evidence>
<sequence length="546" mass="61697">MNKKKMNILLAFLLLITFSVVRTFEVQAADKKKQHTDTNRWVTTTKQRVSIHDPSTISVMENGKETFYIFGSHITEAKSTDLKNWQVPFNSEYENPENNLVLGNLKENLKESFAWAGYNDADSRGGYAIWAPDVIWNANYQWKNGDKGAYMYFYSASSTWRRSCIGFAVSKNVEGPYTYANTIVYSGFTEKDSTDGSDRNTNYQNTNLKKLISNGQVAGFNPKWSINNGHTYNTDYAPNAIDPGVFFDKDGKFWMTYGSWSGGIFILELNPTTGNPIYPKVDGDKGNGQIVDRYFGTKLTGGYHKSGEAPYIVYDPSTNYYYLFETYGGLLADGGYNMRLFRSTSPQGPYRDAKGNIPIFNSSSNNDNWGIKLMGNYQFNQMTKASKAQGHNSAIITKDKQWYAVYHTRLSNSGEYHELRVHSMYMNEDLWPVVTPYEFADKENKVGKTREIVGHYQFINHGTNTTNAITPTQNIYLSQDGKIMGSVSGSWQLKKNGNITLYINGVTYKGNAILQQDNQEHAPKKVVTFSAIGNNNETIWGSKIAN</sequence>
<dbReference type="AlphaFoldDB" id="A0A2Z5Y262"/>
<evidence type="ECO:0000256" key="8">
    <source>
        <dbReference type="SAM" id="SignalP"/>
    </source>
</evidence>
<feature type="chain" id="PRO_5016280763" evidence="8">
    <location>
        <begin position="29"/>
        <end position="546"/>
    </location>
</feature>